<sequence>MKFYALFIYRPVATILLTAALTLCGVLGFRLLPVAPLPQVDFPVIMVSASLPGASPETMASSVATPLERSLGRIAGVNEMTSSSSLGSTRIILEFNFDRDINGAARDVQAAINAAQSLLPSGMPSRPTYRKANPSDAPIMILTLTSETYSQGELYDYASTQLAQTIAQIDGVGDVDVGGSSLPAVRVALNPQALFNQGVSLDDVRSAISNSNVRRPQGAVEDASRRWQLQTNDELKTAAEYQPVIVHYNNGAAVRLSDVATITDSVQDVRNAGMTNAKPAILLMIRKLPEANIIQTVDRIRAKVPELRDTIPAAIDLQIAQDRSPTIRASLAEVEQTLAISVALVILVVFLFLRDGRATFIPAVAVPVSLIGTCAAMYLCGFSLNNLSLMALTIATGFVVDDAIVVLENIARHLESGMKPLQAALQGVREVGFTVLSMSLSLVAVFLPLLLMGGLPGRLFREFAVTLSVAIGISMVVSLTLTPMMCGWLLKSEKPHRPARKRGVGRLLIALQGGYARSLKWVLNHARLVGVIFIATLALNVWLYIAIPKTFFPEQDTGQLMGGIQADQSISFQAMRGKLQNFMKIIRDDPAVDNVTGFTGGSRVNSGMMFITLTPRDERNESAQQVIDRLRKKLAKEPGASLFLMAVQDIRVGGRQANASYQYTLLSDDLAALREWEPKIRAAFAKLPELADVNSDQQDNGAEMNLIYDRETMSRLGISVQDANSLLNNAFGQRQISTIYEALNQYKVVMEVDPRYTQDISALDQMFVVNGEGKPIPLSYFAKWQPANAPLSVNHQGLSASSTIAFNLPTGVSLSEASAAIERAMVTLGVPTTVRGSFAGTAQVFQQTMNSQVILILAAIATVYIVLGILYESYVHPLTILSTLPSAGVGALLALEWFGAPFSLIALIGIMLLIGIVKKNAIMMVDFAIEAQRNGNLTPQEAIFQASLLRFRPIMMTTLAALFGALPLVLSGGDGSELRQPLGITIVGGLVMSQLLTLYTTPVVYLFFDRLRLRFARTPKQDKTLSISE</sequence>
<dbReference type="PANTHER" id="PTHR32063">
    <property type="match status" value="1"/>
</dbReference>
<dbReference type="STRING" id="1121863.GCA_000621185_03050"/>
<reference evidence="9 10" key="1">
    <citation type="submission" date="2015-06" db="EMBL/GenBank/DDBJ databases">
        <title>Genome sequencing of Cronobacter sp. strain DJ34 isolated from petroleum contaminated sludge of Duliajan Oil Fields, Assam, India.</title>
        <authorList>
            <person name="Pal S."/>
            <person name="Banerjee T.D."/>
            <person name="Roy A."/>
            <person name="Sar P."/>
            <person name="Kazy S.K."/>
        </authorList>
    </citation>
    <scope>NUCLEOTIDE SEQUENCE [LARGE SCALE GENOMIC DNA]</scope>
    <source>
        <strain evidence="9 10">DJ34</strain>
    </source>
</reference>
<dbReference type="EMBL" id="LFEJ01000015">
    <property type="protein sequence ID" value="KMV34309.1"/>
    <property type="molecule type" value="Genomic_DNA"/>
</dbReference>
<dbReference type="InterPro" id="IPR023931">
    <property type="entry name" value="Multidrug-R_MdtC"/>
</dbReference>
<accession>A0A0J8YA40</accession>
<organism evidence="9 10">
    <name type="scientific">Franconibacter pulveris</name>
    <dbReference type="NCBI Taxonomy" id="435910"/>
    <lineage>
        <taxon>Bacteria</taxon>
        <taxon>Pseudomonadati</taxon>
        <taxon>Pseudomonadota</taxon>
        <taxon>Gammaproteobacteria</taxon>
        <taxon>Enterobacterales</taxon>
        <taxon>Enterobacteriaceae</taxon>
        <taxon>Franconibacter</taxon>
    </lineage>
</organism>
<evidence type="ECO:0000256" key="5">
    <source>
        <dbReference type="ARBA" id="ARBA00022692"/>
    </source>
</evidence>
<feature type="transmembrane region" description="Helical" evidence="8">
    <location>
        <begin position="982"/>
        <end position="1008"/>
    </location>
</feature>
<feature type="transmembrane region" description="Helical" evidence="8">
    <location>
        <begin position="528"/>
        <end position="547"/>
    </location>
</feature>
<comment type="caution">
    <text evidence="9">The sequence shown here is derived from an EMBL/GenBank/DDBJ whole genome shotgun (WGS) entry which is preliminary data.</text>
</comment>
<feature type="transmembrane region" description="Helical" evidence="8">
    <location>
        <begin position="891"/>
        <end position="914"/>
    </location>
</feature>
<feature type="transmembrane region" description="Helical" evidence="8">
    <location>
        <begin position="360"/>
        <end position="384"/>
    </location>
</feature>
<dbReference type="NCBIfam" id="NF033617">
    <property type="entry name" value="RND_permease_2"/>
    <property type="match status" value="1"/>
</dbReference>
<evidence type="ECO:0000256" key="2">
    <source>
        <dbReference type="ARBA" id="ARBA00022448"/>
    </source>
</evidence>
<keyword evidence="6 8" id="KW-1133">Transmembrane helix</keyword>
<comment type="subcellular location">
    <subcellularLocation>
        <location evidence="1 8">Cell inner membrane</location>
        <topology evidence="1 8">Multi-pass membrane protein</topology>
    </subcellularLocation>
</comment>
<dbReference type="GO" id="GO:0005886">
    <property type="term" value="C:plasma membrane"/>
    <property type="evidence" value="ECO:0007669"/>
    <property type="project" value="UniProtKB-SubCell"/>
</dbReference>
<dbReference type="SUPFAM" id="SSF82693">
    <property type="entry name" value="Multidrug efflux transporter AcrB pore domain, PN1, PN2, PC1 and PC2 subdomains"/>
    <property type="match status" value="4"/>
</dbReference>
<keyword evidence="3 8" id="KW-1003">Cell membrane</keyword>
<keyword evidence="10" id="KW-1185">Reference proteome</keyword>
<dbReference type="Pfam" id="PF00873">
    <property type="entry name" value="ACR_tran"/>
    <property type="match status" value="1"/>
</dbReference>
<dbReference type="Gene3D" id="3.30.70.1320">
    <property type="entry name" value="Multidrug efflux transporter AcrB pore domain like"/>
    <property type="match status" value="1"/>
</dbReference>
<dbReference type="PRINTS" id="PR00702">
    <property type="entry name" value="ACRIFLAVINRP"/>
</dbReference>
<proteinExistence type="inferred from homology"/>
<feature type="transmembrane region" description="Helical" evidence="8">
    <location>
        <begin position="431"/>
        <end position="451"/>
    </location>
</feature>
<name>A0A0J8YA40_9ENTR</name>
<dbReference type="InterPro" id="IPR027463">
    <property type="entry name" value="AcrB_DN_DC_subdom"/>
</dbReference>
<evidence type="ECO:0000256" key="4">
    <source>
        <dbReference type="ARBA" id="ARBA00022519"/>
    </source>
</evidence>
<dbReference type="PATRIC" id="fig|1656095.3.peg.2676"/>
<dbReference type="HAMAP" id="MF_01424">
    <property type="entry name" value="MdtC"/>
    <property type="match status" value="1"/>
</dbReference>
<keyword evidence="4 8" id="KW-0997">Cell inner membrane</keyword>
<dbReference type="GO" id="GO:0042910">
    <property type="term" value="F:xenobiotic transmembrane transporter activity"/>
    <property type="evidence" value="ECO:0007669"/>
    <property type="project" value="TreeGrafter"/>
</dbReference>
<dbReference type="PANTHER" id="PTHR32063:SF34">
    <property type="entry name" value="MULTIDRUG RESISTANCE PROTEIN MDTC"/>
    <property type="match status" value="1"/>
</dbReference>
<dbReference type="Gene3D" id="3.30.70.1430">
    <property type="entry name" value="Multidrug efflux transporter AcrB pore domain"/>
    <property type="match status" value="2"/>
</dbReference>
<dbReference type="Gene3D" id="3.30.70.1440">
    <property type="entry name" value="Multidrug efflux transporter AcrB pore domain"/>
    <property type="match status" value="1"/>
</dbReference>
<dbReference type="InterPro" id="IPR001036">
    <property type="entry name" value="Acrflvin-R"/>
</dbReference>
<evidence type="ECO:0000256" key="8">
    <source>
        <dbReference type="HAMAP-Rule" id="MF_01424"/>
    </source>
</evidence>
<dbReference type="RefSeq" id="WP_048888103.1">
    <property type="nucleotide sequence ID" value="NZ_LFEJ01000015.1"/>
</dbReference>
<protein>
    <recommendedName>
        <fullName evidence="8">Multidrug resistance protein MdtC</fullName>
    </recommendedName>
    <alternativeName>
        <fullName evidence="8">Multidrug transporter MdtC</fullName>
    </alternativeName>
</protein>
<evidence type="ECO:0000256" key="1">
    <source>
        <dbReference type="ARBA" id="ARBA00004429"/>
    </source>
</evidence>
<dbReference type="FunFam" id="1.20.1640.10:FF:000001">
    <property type="entry name" value="Efflux pump membrane transporter"/>
    <property type="match status" value="1"/>
</dbReference>
<dbReference type="Gene3D" id="1.20.1640.10">
    <property type="entry name" value="Multidrug efflux transporter AcrB transmembrane domain"/>
    <property type="match status" value="2"/>
</dbReference>
<keyword evidence="2 8" id="KW-0813">Transport</keyword>
<dbReference type="SUPFAM" id="SSF82866">
    <property type="entry name" value="Multidrug efflux transporter AcrB transmembrane domain"/>
    <property type="match status" value="2"/>
</dbReference>
<dbReference type="OrthoDB" id="9757904at2"/>
<evidence type="ECO:0000313" key="9">
    <source>
        <dbReference type="EMBL" id="KMV34309.1"/>
    </source>
</evidence>
<feature type="transmembrane region" description="Helical" evidence="8">
    <location>
        <begin position="953"/>
        <end position="970"/>
    </location>
</feature>
<evidence type="ECO:0000313" key="10">
    <source>
        <dbReference type="Proteomes" id="UP000037315"/>
    </source>
</evidence>
<comment type="caution">
    <text evidence="8">Lacks conserved residue(s) required for the propagation of feature annotation.</text>
</comment>
<dbReference type="AlphaFoldDB" id="A0A0J8YA40"/>
<dbReference type="Gene3D" id="3.30.2090.10">
    <property type="entry name" value="Multidrug efflux transporter AcrB TolC docking domain, DN and DC subdomains"/>
    <property type="match status" value="2"/>
</dbReference>
<dbReference type="SUPFAM" id="SSF82714">
    <property type="entry name" value="Multidrug efflux transporter AcrB TolC docking domain, DN and DC subdomains"/>
    <property type="match status" value="2"/>
</dbReference>
<dbReference type="NCBIfam" id="NF007905">
    <property type="entry name" value="PRK10614.1"/>
    <property type="match status" value="1"/>
</dbReference>
<feature type="transmembrane region" description="Helical" evidence="8">
    <location>
        <begin position="463"/>
        <end position="482"/>
    </location>
</feature>
<gene>
    <name evidence="8" type="primary">mdtC</name>
    <name evidence="9" type="ORF">ACH50_12965</name>
</gene>
<comment type="similarity">
    <text evidence="8">Belongs to the resistance-nodulation-cell division (RND) (TC 2.A.6) family. MdtC subfamily.</text>
</comment>
<keyword evidence="5 8" id="KW-0812">Transmembrane</keyword>
<dbReference type="FunFam" id="3.30.2090.10:FF:000004">
    <property type="entry name" value="Multidrug resistance protein MdtC"/>
    <property type="match status" value="1"/>
</dbReference>
<comment type="subunit">
    <text evidence="8">Part of a tripartite efflux system composed of MdtA, MdtB and MdtC. MdtC forms a heteromultimer with MdtB.</text>
</comment>
<evidence type="ECO:0000256" key="3">
    <source>
        <dbReference type="ARBA" id="ARBA00022475"/>
    </source>
</evidence>
<keyword evidence="7 8" id="KW-0472">Membrane</keyword>
<evidence type="ECO:0000256" key="6">
    <source>
        <dbReference type="ARBA" id="ARBA00022989"/>
    </source>
</evidence>
<dbReference type="Proteomes" id="UP000037315">
    <property type="component" value="Unassembled WGS sequence"/>
</dbReference>
<dbReference type="FunFam" id="3.30.70.1430:FF:000001">
    <property type="entry name" value="Efflux pump membrane transporter"/>
    <property type="match status" value="1"/>
</dbReference>
<feature type="transmembrane region" description="Helical" evidence="8">
    <location>
        <begin position="336"/>
        <end position="353"/>
    </location>
</feature>
<feature type="transmembrane region" description="Helical" evidence="8">
    <location>
        <begin position="853"/>
        <end position="871"/>
    </location>
</feature>
<evidence type="ECO:0000256" key="7">
    <source>
        <dbReference type="ARBA" id="ARBA00023136"/>
    </source>
</evidence>
<dbReference type="FunFam" id="3.30.2090.10:FF:000005">
    <property type="entry name" value="Multidrug resistance protein MdtC"/>
    <property type="match status" value="1"/>
</dbReference>